<dbReference type="InterPro" id="IPR042531">
    <property type="entry name" value="PLC-beta_C_sf"/>
</dbReference>
<dbReference type="CDD" id="cd16200">
    <property type="entry name" value="EFh_PI-PLCbeta"/>
    <property type="match status" value="1"/>
</dbReference>
<dbReference type="InterPro" id="IPR000008">
    <property type="entry name" value="C2_dom"/>
</dbReference>
<dbReference type="InterPro" id="IPR017946">
    <property type="entry name" value="PLC-like_Pdiesterase_TIM-brl"/>
</dbReference>
<organism evidence="10 11">
    <name type="scientific">Hydra vulgaris</name>
    <name type="common">Hydra</name>
    <name type="synonym">Hydra attenuata</name>
    <dbReference type="NCBI Taxonomy" id="6087"/>
    <lineage>
        <taxon>Eukaryota</taxon>
        <taxon>Metazoa</taxon>
        <taxon>Cnidaria</taxon>
        <taxon>Hydrozoa</taxon>
        <taxon>Hydroidolina</taxon>
        <taxon>Anthoathecata</taxon>
        <taxon>Aplanulata</taxon>
        <taxon>Hydridae</taxon>
        <taxon>Hydra</taxon>
    </lineage>
</organism>
<name>A0ABM4C3B6_HYDVU</name>
<keyword evidence="2 5" id="KW-0442">Lipid degradation</keyword>
<dbReference type="Gene3D" id="1.10.238.10">
    <property type="entry name" value="EF-hand"/>
    <property type="match status" value="1"/>
</dbReference>
<dbReference type="InterPro" id="IPR016280">
    <property type="entry name" value="PLC-beta"/>
</dbReference>
<dbReference type="PROSITE" id="PS50008">
    <property type="entry name" value="PIPLC_Y_DOMAIN"/>
    <property type="match status" value="1"/>
</dbReference>
<dbReference type="PANTHER" id="PTHR10336:SF36">
    <property type="entry name" value="1-PHOSPHATIDYLINOSITOL 4,5-BISPHOSPHATE PHOSPHODIESTERASE BETA-4"/>
    <property type="match status" value="1"/>
</dbReference>
<dbReference type="Gene3D" id="1.20.1230.10">
    <property type="entry name" value="Phospholipase C beta, distal C-terminal domain"/>
    <property type="match status" value="1"/>
</dbReference>
<dbReference type="PROSITE" id="PS50007">
    <property type="entry name" value="PIPLC_X_DOMAIN"/>
    <property type="match status" value="1"/>
</dbReference>
<protein>
    <recommendedName>
        <fullName evidence="5">1-phosphatidylinositol 4,5-bisphosphate phosphodiesterase</fullName>
        <ecNumber evidence="5">3.1.4.11</ecNumber>
    </recommendedName>
</protein>
<dbReference type="Gene3D" id="3.20.20.190">
    <property type="entry name" value="Phosphatidylinositol (PI) phosphodiesterase"/>
    <property type="match status" value="2"/>
</dbReference>
<dbReference type="SMART" id="SM00239">
    <property type="entry name" value="C2"/>
    <property type="match status" value="1"/>
</dbReference>
<evidence type="ECO:0000256" key="5">
    <source>
        <dbReference type="PIRNR" id="PIRNR000956"/>
    </source>
</evidence>
<feature type="coiled-coil region" evidence="7">
    <location>
        <begin position="1314"/>
        <end position="1341"/>
    </location>
</feature>
<evidence type="ECO:0000313" key="11">
    <source>
        <dbReference type="RefSeq" id="XP_065656045.1"/>
    </source>
</evidence>
<dbReference type="SUPFAM" id="SSF47473">
    <property type="entry name" value="EF-hand"/>
    <property type="match status" value="1"/>
</dbReference>
<dbReference type="Pfam" id="PF00388">
    <property type="entry name" value="PI-PLC-X"/>
    <property type="match status" value="1"/>
</dbReference>
<dbReference type="CDD" id="cd00275">
    <property type="entry name" value="C2_PLC_like"/>
    <property type="match status" value="1"/>
</dbReference>
<dbReference type="GeneID" id="100189551"/>
<feature type="domain" description="PI-PLC Y-box" evidence="9">
    <location>
        <begin position="689"/>
        <end position="805"/>
    </location>
</feature>
<keyword evidence="10" id="KW-1185">Reference proteome</keyword>
<keyword evidence="3 5" id="KW-0443">Lipid metabolism</keyword>
<dbReference type="Gene3D" id="2.30.29.240">
    <property type="match status" value="1"/>
</dbReference>
<keyword evidence="4 5" id="KW-0807">Transducer</keyword>
<dbReference type="SUPFAM" id="SSF50729">
    <property type="entry name" value="PH domain-like"/>
    <property type="match status" value="1"/>
</dbReference>
<dbReference type="Proteomes" id="UP001652625">
    <property type="component" value="Chromosome 06"/>
</dbReference>
<keyword evidence="1 5" id="KW-0378">Hydrolase</keyword>
<dbReference type="RefSeq" id="XP_065656045.1">
    <property type="nucleotide sequence ID" value="XM_065799973.1"/>
</dbReference>
<proteinExistence type="predicted"/>
<dbReference type="SUPFAM" id="SSF51695">
    <property type="entry name" value="PLC-like phosphodiesterases"/>
    <property type="match status" value="1"/>
</dbReference>
<evidence type="ECO:0000259" key="9">
    <source>
        <dbReference type="PROSITE" id="PS50008"/>
    </source>
</evidence>
<dbReference type="InterPro" id="IPR011992">
    <property type="entry name" value="EF-hand-dom_pair"/>
</dbReference>
<dbReference type="Pfam" id="PF09279">
    <property type="entry name" value="EF-hand_like"/>
    <property type="match status" value="1"/>
</dbReference>
<gene>
    <name evidence="11" type="primary">plcbh2</name>
</gene>
<feature type="region of interest" description="Disordered" evidence="8">
    <location>
        <begin position="617"/>
        <end position="638"/>
    </location>
</feature>
<dbReference type="PANTHER" id="PTHR10336">
    <property type="entry name" value="PHOSPHOINOSITIDE-SPECIFIC PHOSPHOLIPASE C FAMILY PROTEIN"/>
    <property type="match status" value="1"/>
</dbReference>
<dbReference type="SUPFAM" id="SSF49562">
    <property type="entry name" value="C2 domain (Calcium/lipid-binding domain, CaLB)"/>
    <property type="match status" value="1"/>
</dbReference>
<dbReference type="SMART" id="SM00148">
    <property type="entry name" value="PLCXc"/>
    <property type="match status" value="1"/>
</dbReference>
<dbReference type="InterPro" id="IPR015359">
    <property type="entry name" value="PLC_EF-hand-like"/>
</dbReference>
<evidence type="ECO:0000256" key="7">
    <source>
        <dbReference type="SAM" id="Coils"/>
    </source>
</evidence>
<dbReference type="CDD" id="cd13361">
    <property type="entry name" value="PH_PLC_beta"/>
    <property type="match status" value="1"/>
</dbReference>
<keyword evidence="7" id="KW-0175">Coiled coil</keyword>
<comment type="catalytic activity">
    <reaction evidence="5 6">
        <text>a 1,2-diacyl-sn-glycero-3-phospho-(1D-myo-inositol-4,5-bisphosphate) + H2O = 1D-myo-inositol 1,4,5-trisphosphate + a 1,2-diacyl-sn-glycerol + H(+)</text>
        <dbReference type="Rhea" id="RHEA:33179"/>
        <dbReference type="ChEBI" id="CHEBI:15377"/>
        <dbReference type="ChEBI" id="CHEBI:15378"/>
        <dbReference type="ChEBI" id="CHEBI:17815"/>
        <dbReference type="ChEBI" id="CHEBI:58456"/>
        <dbReference type="ChEBI" id="CHEBI:203600"/>
        <dbReference type="EC" id="3.1.4.11"/>
    </reaction>
</comment>
<evidence type="ECO:0000256" key="8">
    <source>
        <dbReference type="SAM" id="MobiDB-lite"/>
    </source>
</evidence>
<evidence type="ECO:0000313" key="10">
    <source>
        <dbReference type="Proteomes" id="UP001652625"/>
    </source>
</evidence>
<dbReference type="Pfam" id="PF17787">
    <property type="entry name" value="PH_14"/>
    <property type="match status" value="1"/>
</dbReference>
<dbReference type="PRINTS" id="PR00390">
    <property type="entry name" value="PHPHLIPASEC"/>
</dbReference>
<dbReference type="InterPro" id="IPR001711">
    <property type="entry name" value="PLipase_C_Pinositol-sp_Y"/>
</dbReference>
<dbReference type="InterPro" id="IPR000909">
    <property type="entry name" value="PLipase_C_PInositol-sp_X_dom"/>
</dbReference>
<accession>A0ABM4C3B6</accession>
<dbReference type="SMART" id="SM00149">
    <property type="entry name" value="PLCYc"/>
    <property type="match status" value="1"/>
</dbReference>
<evidence type="ECO:0000256" key="4">
    <source>
        <dbReference type="ARBA" id="ARBA00023224"/>
    </source>
</evidence>
<dbReference type="Gene3D" id="2.60.40.150">
    <property type="entry name" value="C2 domain"/>
    <property type="match status" value="1"/>
</dbReference>
<dbReference type="Pfam" id="PF00387">
    <property type="entry name" value="PI-PLC-Y"/>
    <property type="match status" value="1"/>
</dbReference>
<dbReference type="PIRSF" id="PIRSF000956">
    <property type="entry name" value="PLC-beta"/>
    <property type="match status" value="1"/>
</dbReference>
<sequence length="1364" mass="157303">MQNKFFNAIEINDKVKEVFQKGVYVKKLEEDKSSITTCLLKIDAFGFFLSYQEKDKDAFCIDISDISYVKDGATPKALNKVFEQYTEEEKNNVDLLSRFTYICFGTNIVEVSFITFDFMTKELKQIFFSCISTNLTNHKHAFRNPSVNQMLYKQYVLSKSMLNASGKISMKNIFKCLNAVRFEQTTIEGIQTALSLPVGEIDPEMFSFEQFYKLCCLVCPRPDIDELFISLFGTRLTAEKLMKFLNEDQRDPRLNEQMHPHCTISNAVDLIMDYESNEACRTKELLTIQGFIQLLLSKESAVLNPECLLLRHDMNQPINHYFINSSHNTYLLGRQVYGKSSVEIYRQVLISGCRCIELDCWDGPGVPIITHGKAMCTNVLFSDVVQAIADTAFLTSPYPVVLSFENHCSLPQQKILAEMCIKIFGPLLLDKPLESNLLEPGIELPSPEQLKYKILIKNKKLASNDEMQFSNGKMSSANISYDIPVETNTSSYSSCDVPDLESESEMEHDNCFNEDDLGRMVTEDNFETKLDEKIDQFAKQVYSESSSNNQPVMRRRSTQEFNLKKYKLTKIAENCVVDDSEDEIILTKFGSNPCIASSLNEEVNSNTTTSVLECEDSSSHFPSKQRSHSAAPFNYQSETEAVETKRRAISDISEIESSKKVSNMSTVMSNLPDNSVTTNTVSGKVDPLLSSLINYVQPQTFKGFEYAEEQKKHYVMSSFSELEGLKQCTENLTDFVLYNKRQFSRIYPKATRVESTNYVPQVFWNAGCQFVALNLQTPDLSVQLNQQKFECNFNCGYLLKPVKYRETDSNFDPLTENPIDGIIPLTVEIEVISGQYLSEKKCMTYVQIDMFGLSADTTRKKRTNLSESNLMNTVYPKTVFKFDKIVFPEMVLVRFTVYDESDKLLGQRVLPLEGIKSGYRHIAMRSETGHFLPLTTLFVKFTFKIYIHEKYEDAVEELFNPNKYKLLAEHRASRIAKKLEDMLLSDEDIIVQNPKLIQICGDQVNSTSTETKRKSSVSSMGSGLNHPSLITSNTIDNSSIKMKSFGSTFDESNNGNRMLELCEDEFLKERKIDDFKLDKMFLRIAKKNGKEVDILKQNHRKERKLTESFYDEEISKLQMFYDKTLESELKSFEKSLQKINTKEVQVQASYQKIVEDVSMKFDKSSRKIIDSQMMELKEKYLEKTKIWKTEKVGKISVIVEEQKKALKIMVDEHIEKEARIKYSHSIQQIDLIGKLLKMAQDNDVKKLAEINEKELSDLTKAQARDSIQSIKDLEKEFENSKIDRINKEKIKRERDKLRIEEFGMQRRKLVLNQQKRQEKLIEKHKNENKQFEDQRKEIIQLGYEPIIRHIKQAQTLISLHQQKL</sequence>
<evidence type="ECO:0000256" key="3">
    <source>
        <dbReference type="ARBA" id="ARBA00023098"/>
    </source>
</evidence>
<dbReference type="EC" id="3.1.4.11" evidence="5"/>
<evidence type="ECO:0000256" key="6">
    <source>
        <dbReference type="RuleBase" id="RU361133"/>
    </source>
</evidence>
<dbReference type="SUPFAM" id="SSF69989">
    <property type="entry name" value="C-terminal domain of PLC-beta"/>
    <property type="match status" value="1"/>
</dbReference>
<evidence type="ECO:0000256" key="1">
    <source>
        <dbReference type="ARBA" id="ARBA00022801"/>
    </source>
</evidence>
<reference evidence="11" key="1">
    <citation type="submission" date="2025-08" db="UniProtKB">
        <authorList>
            <consortium name="RefSeq"/>
        </authorList>
    </citation>
    <scope>IDENTIFICATION</scope>
</reference>
<dbReference type="InterPro" id="IPR035892">
    <property type="entry name" value="C2_domain_sf"/>
</dbReference>
<evidence type="ECO:0000256" key="2">
    <source>
        <dbReference type="ARBA" id="ARBA00022963"/>
    </source>
</evidence>
<dbReference type="InterPro" id="IPR001192">
    <property type="entry name" value="PI-PLC_fam"/>
</dbReference>
<dbReference type="InterPro" id="IPR037862">
    <property type="entry name" value="PLC-beta_PH"/>
</dbReference>